<comment type="caution">
    <text evidence="1">The sequence shown here is derived from an EMBL/GenBank/DDBJ whole genome shotgun (WGS) entry which is preliminary data.</text>
</comment>
<name>A0A832G7H6_9BACT</name>
<proteinExistence type="predicted"/>
<evidence type="ECO:0000313" key="1">
    <source>
        <dbReference type="EMBL" id="HGT47637.1"/>
    </source>
</evidence>
<dbReference type="AlphaFoldDB" id="A0A832G7H6"/>
<gene>
    <name evidence="1" type="ORF">ENS56_06355</name>
</gene>
<accession>A0A832G7H6</accession>
<reference evidence="1" key="1">
    <citation type="journal article" date="2020" name="mSystems">
        <title>Genome- and Community-Level Interaction Insights into Carbon Utilization and Element Cycling Functions of Hydrothermarchaeota in Hydrothermal Sediment.</title>
        <authorList>
            <person name="Zhou Z."/>
            <person name="Liu Y."/>
            <person name="Xu W."/>
            <person name="Pan J."/>
            <person name="Luo Z.H."/>
            <person name="Li M."/>
        </authorList>
    </citation>
    <scope>NUCLEOTIDE SEQUENCE [LARGE SCALE GENOMIC DNA]</scope>
    <source>
        <strain evidence="1">SpSt-500</strain>
    </source>
</reference>
<organism evidence="1">
    <name type="scientific">Ignavibacterium album</name>
    <dbReference type="NCBI Taxonomy" id="591197"/>
    <lineage>
        <taxon>Bacteria</taxon>
        <taxon>Pseudomonadati</taxon>
        <taxon>Ignavibacteriota</taxon>
        <taxon>Ignavibacteria</taxon>
        <taxon>Ignavibacteriales</taxon>
        <taxon>Ignavibacteriaceae</taxon>
        <taxon>Ignavibacterium</taxon>
    </lineage>
</organism>
<dbReference type="EMBL" id="DSVI01000007">
    <property type="protein sequence ID" value="HGT47637.1"/>
    <property type="molecule type" value="Genomic_DNA"/>
</dbReference>
<sequence>MEDKKLYPFERQMNFIRLIDEAFDENIEEIKKELQDEGIDIKEVQKELLGFIKKQKAKLFIEKGKLMKQALIEKLKSNSAEPSVGSVMLAFRGEKNSTSQKEVDKDMLDKLNVIQEIKKQFDGDSDDESNKNG</sequence>
<protein>
    <submittedName>
        <fullName evidence="1">Uncharacterized protein</fullName>
    </submittedName>
</protein>